<dbReference type="EMBL" id="CADCTV010000511">
    <property type="protein sequence ID" value="CAA9337262.1"/>
    <property type="molecule type" value="Genomic_DNA"/>
</dbReference>
<dbReference type="AlphaFoldDB" id="A0A6J4LN49"/>
<feature type="non-terminal residue" evidence="2">
    <location>
        <position position="311"/>
    </location>
</feature>
<reference evidence="2" key="1">
    <citation type="submission" date="2020-02" db="EMBL/GenBank/DDBJ databases">
        <authorList>
            <person name="Meier V. D."/>
        </authorList>
    </citation>
    <scope>NUCLEOTIDE SEQUENCE</scope>
    <source>
        <strain evidence="2">AVDCRST_MAG89</strain>
    </source>
</reference>
<feature type="non-terminal residue" evidence="2">
    <location>
        <position position="1"/>
    </location>
</feature>
<evidence type="ECO:0000313" key="2">
    <source>
        <dbReference type="EMBL" id="CAA9337262.1"/>
    </source>
</evidence>
<feature type="compositionally biased region" description="Basic and acidic residues" evidence="1">
    <location>
        <begin position="1"/>
        <end position="15"/>
    </location>
</feature>
<feature type="compositionally biased region" description="Basic residues" evidence="1">
    <location>
        <begin position="281"/>
        <end position="291"/>
    </location>
</feature>
<gene>
    <name evidence="2" type="ORF">AVDCRST_MAG89-2453</name>
</gene>
<accession>A0A6J4LN49</accession>
<feature type="compositionally biased region" description="Basic and acidic residues" evidence="1">
    <location>
        <begin position="31"/>
        <end position="50"/>
    </location>
</feature>
<feature type="region of interest" description="Disordered" evidence="1">
    <location>
        <begin position="213"/>
        <end position="311"/>
    </location>
</feature>
<feature type="compositionally biased region" description="Basic and acidic residues" evidence="1">
    <location>
        <begin position="141"/>
        <end position="153"/>
    </location>
</feature>
<organism evidence="2">
    <name type="scientific">uncultured Gemmatimonadota bacterium</name>
    <dbReference type="NCBI Taxonomy" id="203437"/>
    <lineage>
        <taxon>Bacteria</taxon>
        <taxon>Pseudomonadati</taxon>
        <taxon>Gemmatimonadota</taxon>
        <taxon>environmental samples</taxon>
    </lineage>
</organism>
<feature type="compositionally biased region" description="Gly residues" evidence="1">
    <location>
        <begin position="55"/>
        <end position="64"/>
    </location>
</feature>
<feature type="compositionally biased region" description="Low complexity" evidence="1">
    <location>
        <begin position="171"/>
        <end position="182"/>
    </location>
</feature>
<sequence length="311" mass="33147">AIGVDARDRGVDAGDGRGGGMRTAGAAGHRRAPDRGDHGGNDRRRGEERRRRPGARGGADGAGRGPAPVQGQRRRRAPAVPRGRGVLRRAAPGSPHGRGARGDGRAHSRGGGYGQHPARLAAPHPRIRHVRPARVVRRAPVVHDRGADRKDAGRGGPRARRGVPGERRALPPRAGAAGRVRPPAGPARTRRAAGAGHGARRLQLLRAAVRVRSARAAGHQHRRRGGNGRRARAGGLHRRAPHSGRLRGNVHRPADHRGRARSRAGAGLRRADRRIAVLRRAGQRGHPRRHLRGDGQEQHRHPGARAAARAL</sequence>
<protein>
    <submittedName>
        <fullName evidence="2">Manganese ABC transporter, periplasmic-binding protein SitA</fullName>
    </submittedName>
</protein>
<proteinExistence type="predicted"/>
<feature type="region of interest" description="Disordered" evidence="1">
    <location>
        <begin position="141"/>
        <end position="198"/>
    </location>
</feature>
<feature type="compositionally biased region" description="Basic residues" evidence="1">
    <location>
        <begin position="218"/>
        <end position="250"/>
    </location>
</feature>
<name>A0A6J4LN49_9BACT</name>
<feature type="region of interest" description="Disordered" evidence="1">
    <location>
        <begin position="1"/>
        <end position="129"/>
    </location>
</feature>
<evidence type="ECO:0000256" key="1">
    <source>
        <dbReference type="SAM" id="MobiDB-lite"/>
    </source>
</evidence>